<dbReference type="OrthoDB" id="10006218at2759"/>
<dbReference type="Proteomes" id="UP000726737">
    <property type="component" value="Unassembled WGS sequence"/>
</dbReference>
<reference evidence="2" key="1">
    <citation type="journal article" date="2020" name="Fungal Divers.">
        <title>Resolving the Mortierellaceae phylogeny through synthesis of multi-gene phylogenetics and phylogenomics.</title>
        <authorList>
            <person name="Vandepol N."/>
            <person name="Liber J."/>
            <person name="Desiro A."/>
            <person name="Na H."/>
            <person name="Kennedy M."/>
            <person name="Barry K."/>
            <person name="Grigoriev I.V."/>
            <person name="Miller A.N."/>
            <person name="O'Donnell K."/>
            <person name="Stajich J.E."/>
            <person name="Bonito G."/>
        </authorList>
    </citation>
    <scope>NUCLEOTIDE SEQUENCE</scope>
    <source>
        <strain evidence="2">KOD948</strain>
    </source>
</reference>
<dbReference type="Pfam" id="PF13383">
    <property type="entry name" value="Methyltransf_22"/>
    <property type="match status" value="1"/>
</dbReference>
<dbReference type="EMBL" id="JAAAJA010000120">
    <property type="protein sequence ID" value="KAG0261582.1"/>
    <property type="molecule type" value="Genomic_DNA"/>
</dbReference>
<sequence length="336" mass="39117">MPPTLRSILASRPVTVTLAAITCLCLFFITFDISHAGNNRPSQPQTEQTTTHVKGVNHDVEKDQVFKGRAARSTRSIMEKSEGYYQRILGQRAKWLKENNYGSSSFNPWDKVFWWWLFPASFNCPFDIQRVGPISDGGKWICGMSLYEEKPRPKCVIYSFGVNYETRFEGEMLDRTDCQIWAYDASVSRMGPETHGRSGVYFKPYFIGDKDYVDNKNIQWKTLKTLMKENGHDWIDILKVDIEGSEYPTFNAVMDDFDILPFSQLQIELHVDTKHVTFDDFLTWWQKLEAKGLRPFWTEINLHPAIYYAKPWASEYSFLNTRGSSSKNLLLREYEP</sequence>
<organism evidence="2 3">
    <name type="scientific">Mortierella polycephala</name>
    <dbReference type="NCBI Taxonomy" id="41804"/>
    <lineage>
        <taxon>Eukaryota</taxon>
        <taxon>Fungi</taxon>
        <taxon>Fungi incertae sedis</taxon>
        <taxon>Mucoromycota</taxon>
        <taxon>Mortierellomycotina</taxon>
        <taxon>Mortierellomycetes</taxon>
        <taxon>Mortierellales</taxon>
        <taxon>Mortierellaceae</taxon>
        <taxon>Mortierella</taxon>
    </lineage>
</organism>
<keyword evidence="3" id="KW-1185">Reference proteome</keyword>
<feature type="domain" description="Methyltransferase" evidence="1">
    <location>
        <begin position="110"/>
        <end position="303"/>
    </location>
</feature>
<dbReference type="InterPro" id="IPR025714">
    <property type="entry name" value="Methyltranfer_dom"/>
</dbReference>
<dbReference type="PANTHER" id="PTHR32026">
    <property type="entry name" value="METHYLTRANSFERASE-LIKE PROTEIN 24"/>
    <property type="match status" value="1"/>
</dbReference>
<evidence type="ECO:0000313" key="2">
    <source>
        <dbReference type="EMBL" id="KAG0261582.1"/>
    </source>
</evidence>
<gene>
    <name evidence="2" type="ORF">BG011_000871</name>
</gene>
<protein>
    <recommendedName>
        <fullName evidence="1">Methyltransferase domain-containing protein</fullName>
    </recommendedName>
</protein>
<dbReference type="PANTHER" id="PTHR32026:SF10">
    <property type="entry name" value="METHYLTRANSFERASE-LIKE PROTEIN 24-RELATED"/>
    <property type="match status" value="1"/>
</dbReference>
<dbReference type="AlphaFoldDB" id="A0A9P6Q964"/>
<evidence type="ECO:0000313" key="3">
    <source>
        <dbReference type="Proteomes" id="UP000726737"/>
    </source>
</evidence>
<dbReference type="InterPro" id="IPR026913">
    <property type="entry name" value="METTL24"/>
</dbReference>
<proteinExistence type="predicted"/>
<name>A0A9P6Q964_9FUNG</name>
<accession>A0A9P6Q964</accession>
<comment type="caution">
    <text evidence="2">The sequence shown here is derived from an EMBL/GenBank/DDBJ whole genome shotgun (WGS) entry which is preliminary data.</text>
</comment>
<evidence type="ECO:0000259" key="1">
    <source>
        <dbReference type="Pfam" id="PF13383"/>
    </source>
</evidence>